<keyword evidence="1" id="KW-0472">Membrane</keyword>
<gene>
    <name evidence="2" type="ORF">TTHERM_00579059</name>
</gene>
<sequence length="117" mass="13850">MHTKSHIKLYLNKYQVFKILNISEGIQLVRNSCSIIIQTNFKLDLILRTAYYIAQLKILINSLVNICVFVFINQLQAIEVQAQRFLYQLFQLNKPRLRMEVQSQKPISKCKNQYQSN</sequence>
<dbReference type="InParanoid" id="X1W3T4"/>
<dbReference type="EMBL" id="GG662527">
    <property type="protein sequence ID" value="EDK31445.1"/>
    <property type="molecule type" value="Genomic_DNA"/>
</dbReference>
<dbReference type="GeneID" id="24442769"/>
<dbReference type="AlphaFoldDB" id="X1W3T4"/>
<dbReference type="KEGG" id="tet:TTHERM_00579059"/>
<evidence type="ECO:0000313" key="3">
    <source>
        <dbReference type="Proteomes" id="UP000009168"/>
    </source>
</evidence>
<organism evidence="2 3">
    <name type="scientific">Tetrahymena thermophila (strain SB210)</name>
    <dbReference type="NCBI Taxonomy" id="312017"/>
    <lineage>
        <taxon>Eukaryota</taxon>
        <taxon>Sar</taxon>
        <taxon>Alveolata</taxon>
        <taxon>Ciliophora</taxon>
        <taxon>Intramacronucleata</taxon>
        <taxon>Oligohymenophorea</taxon>
        <taxon>Hymenostomatida</taxon>
        <taxon>Tetrahymenina</taxon>
        <taxon>Tetrahymenidae</taxon>
        <taxon>Tetrahymena</taxon>
    </lineage>
</organism>
<reference evidence="3" key="1">
    <citation type="journal article" date="2006" name="PLoS Biol.">
        <title>Macronuclear genome sequence of the ciliate Tetrahymena thermophila, a model eukaryote.</title>
        <authorList>
            <person name="Eisen J.A."/>
            <person name="Coyne R.S."/>
            <person name="Wu M."/>
            <person name="Wu D."/>
            <person name="Thiagarajan M."/>
            <person name="Wortman J.R."/>
            <person name="Badger J.H."/>
            <person name="Ren Q."/>
            <person name="Amedeo P."/>
            <person name="Jones K.M."/>
            <person name="Tallon L.J."/>
            <person name="Delcher A.L."/>
            <person name="Salzberg S.L."/>
            <person name="Silva J.C."/>
            <person name="Haas B.J."/>
            <person name="Majoros W.H."/>
            <person name="Farzad M."/>
            <person name="Carlton J.M."/>
            <person name="Smith R.K. Jr."/>
            <person name="Garg J."/>
            <person name="Pearlman R.E."/>
            <person name="Karrer K.M."/>
            <person name="Sun L."/>
            <person name="Manning G."/>
            <person name="Elde N.C."/>
            <person name="Turkewitz A.P."/>
            <person name="Asai D.J."/>
            <person name="Wilkes D.E."/>
            <person name="Wang Y."/>
            <person name="Cai H."/>
            <person name="Collins K."/>
            <person name="Stewart B.A."/>
            <person name="Lee S.R."/>
            <person name="Wilamowska K."/>
            <person name="Weinberg Z."/>
            <person name="Ruzzo W.L."/>
            <person name="Wloga D."/>
            <person name="Gaertig J."/>
            <person name="Frankel J."/>
            <person name="Tsao C.-C."/>
            <person name="Gorovsky M.A."/>
            <person name="Keeling P.J."/>
            <person name="Waller R.F."/>
            <person name="Patron N.J."/>
            <person name="Cherry J.M."/>
            <person name="Stover N.A."/>
            <person name="Krieger C.J."/>
            <person name="del Toro C."/>
            <person name="Ryder H.F."/>
            <person name="Williamson S.C."/>
            <person name="Barbeau R.A."/>
            <person name="Hamilton E.P."/>
            <person name="Orias E."/>
        </authorList>
    </citation>
    <scope>NUCLEOTIDE SEQUENCE [LARGE SCALE GENOMIC DNA]</scope>
    <source>
        <strain evidence="3">SB210</strain>
    </source>
</reference>
<keyword evidence="1 2" id="KW-0812">Transmembrane</keyword>
<accession>X1W3T4</accession>
<keyword evidence="1" id="KW-1133">Transmembrane helix</keyword>
<dbReference type="Proteomes" id="UP000009168">
    <property type="component" value="Unassembled WGS sequence"/>
</dbReference>
<evidence type="ECO:0000256" key="1">
    <source>
        <dbReference type="SAM" id="Phobius"/>
    </source>
</evidence>
<keyword evidence="3" id="KW-1185">Reference proteome</keyword>
<name>X1W3T4_TETTS</name>
<protein>
    <submittedName>
        <fullName evidence="2">Transmembrane protein, putative</fullName>
    </submittedName>
</protein>
<evidence type="ECO:0000313" key="2">
    <source>
        <dbReference type="EMBL" id="EDK31445.1"/>
    </source>
</evidence>
<proteinExistence type="predicted"/>
<feature type="transmembrane region" description="Helical" evidence="1">
    <location>
        <begin position="50"/>
        <end position="72"/>
    </location>
</feature>
<dbReference type="RefSeq" id="XP_001470968.1">
    <property type="nucleotide sequence ID" value="XM_001470918.1"/>
</dbReference>